<keyword evidence="2" id="KW-1185">Reference proteome</keyword>
<dbReference type="RefSeq" id="WP_277833391.1">
    <property type="nucleotide sequence ID" value="NZ_JAAIVF010000004.1"/>
</dbReference>
<evidence type="ECO:0000313" key="2">
    <source>
        <dbReference type="Proteomes" id="UP001152755"/>
    </source>
</evidence>
<sequence>MSTLKVDPAHLDRFADHLSGLANQSRHAQQYLDEWLNITAGEGRMFVPVVEKIRDIHATLAANCARAAELSGGAGAELSRAATMYRTTDATNAADLDATYQEVAR</sequence>
<dbReference type="EMBL" id="JANRHA010000010">
    <property type="protein sequence ID" value="MDG3015849.1"/>
    <property type="molecule type" value="Genomic_DNA"/>
</dbReference>
<dbReference type="Proteomes" id="UP001152755">
    <property type="component" value="Unassembled WGS sequence"/>
</dbReference>
<dbReference type="Pfam" id="PF10824">
    <property type="entry name" value="T7SS_ESX_EspC"/>
    <property type="match status" value="1"/>
</dbReference>
<gene>
    <name evidence="1" type="ORF">NVS88_14905</name>
</gene>
<organism evidence="1 2">
    <name type="scientific">Speluncibacter jeojiensis</name>
    <dbReference type="NCBI Taxonomy" id="2710754"/>
    <lineage>
        <taxon>Bacteria</taxon>
        <taxon>Bacillati</taxon>
        <taxon>Actinomycetota</taxon>
        <taxon>Actinomycetes</taxon>
        <taxon>Mycobacteriales</taxon>
        <taxon>Speluncibacteraceae</taxon>
        <taxon>Speluncibacter</taxon>
    </lineage>
</organism>
<dbReference type="InterPro" id="IPR022536">
    <property type="entry name" value="EspC"/>
</dbReference>
<dbReference type="AlphaFoldDB" id="A0A9X4M0N3"/>
<proteinExistence type="predicted"/>
<reference evidence="1" key="1">
    <citation type="submission" date="2022-08" db="EMBL/GenBank/DDBJ databases">
        <title>Genome analysis of Corynebacteriales strain.</title>
        <authorList>
            <person name="Lee S.D."/>
        </authorList>
    </citation>
    <scope>NUCLEOTIDE SEQUENCE</scope>
    <source>
        <strain evidence="1">D3-21</strain>
    </source>
</reference>
<name>A0A9X4M0N3_9ACTN</name>
<accession>A0A9X4M0N3</accession>
<comment type="caution">
    <text evidence="1">The sequence shown here is derived from an EMBL/GenBank/DDBJ whole genome shotgun (WGS) entry which is preliminary data.</text>
</comment>
<protein>
    <submittedName>
        <fullName evidence="1">Type VII secretion target</fullName>
    </submittedName>
</protein>
<dbReference type="GO" id="GO:0009306">
    <property type="term" value="P:protein secretion"/>
    <property type="evidence" value="ECO:0007669"/>
    <property type="project" value="InterPro"/>
</dbReference>
<evidence type="ECO:0000313" key="1">
    <source>
        <dbReference type="EMBL" id="MDG3015849.1"/>
    </source>
</evidence>